<evidence type="ECO:0000259" key="1">
    <source>
        <dbReference type="Pfam" id="PF13021"/>
    </source>
</evidence>
<accession>A0A444JI54</accession>
<dbReference type="AlphaFoldDB" id="A0A444JI54"/>
<sequence length="208" mass="24206">MMNSIKLEKPMYYKNDFALRFELGPAELGVWANREEGVLNDNYFKIAQERALSIFHSAFSPSDDISIYYQIFSDGRKKIRKGNYFLKQLKSVTAKKVEFSDHRDIYREDLDYKSHCWKRVSISNITINDLNVVSILEPSINTDFGGRSPSVSGECYIKNHTQGLVFHIYDDRGMDLVANEKEALQGIYCAHYNWLLKYDLEHMDSVFS</sequence>
<comment type="caution">
    <text evidence="2">The sequence shown here is derived from an EMBL/GenBank/DDBJ whole genome shotgun (WGS) entry which is preliminary data.</text>
</comment>
<evidence type="ECO:0000313" key="2">
    <source>
        <dbReference type="EMBL" id="RWX52773.1"/>
    </source>
</evidence>
<reference evidence="2 3" key="1">
    <citation type="submission" date="2018-11" db="EMBL/GenBank/DDBJ databases">
        <title>Photobacterium sp. BEI247 sp. nov., a marine bacterium isolated from Yongle Blue Hole in the South China Sea.</title>
        <authorList>
            <person name="Wang X."/>
        </authorList>
    </citation>
    <scope>NUCLEOTIDE SEQUENCE [LARGE SCALE GENOMIC DNA]</scope>
    <source>
        <strain evidence="3">BEI247</strain>
    </source>
</reference>
<dbReference type="OrthoDB" id="72213at2"/>
<dbReference type="EMBL" id="RJLM01000032">
    <property type="protein sequence ID" value="RWX52773.1"/>
    <property type="molecule type" value="Genomic_DNA"/>
</dbReference>
<name>A0A444JI54_9GAMM</name>
<dbReference type="Proteomes" id="UP000287563">
    <property type="component" value="Unassembled WGS sequence"/>
</dbReference>
<feature type="domain" description="DUF3885" evidence="1">
    <location>
        <begin position="6"/>
        <end position="199"/>
    </location>
</feature>
<evidence type="ECO:0000313" key="3">
    <source>
        <dbReference type="Proteomes" id="UP000287563"/>
    </source>
</evidence>
<keyword evidence="3" id="KW-1185">Reference proteome</keyword>
<proteinExistence type="predicted"/>
<gene>
    <name evidence="2" type="ORF">EDI28_25515</name>
</gene>
<dbReference type="Pfam" id="PF13021">
    <property type="entry name" value="DUF3885"/>
    <property type="match status" value="1"/>
</dbReference>
<organism evidence="2 3">
    <name type="scientific">Photobacterium chitinilyticum</name>
    <dbReference type="NCBI Taxonomy" id="2485123"/>
    <lineage>
        <taxon>Bacteria</taxon>
        <taxon>Pseudomonadati</taxon>
        <taxon>Pseudomonadota</taxon>
        <taxon>Gammaproteobacteria</taxon>
        <taxon>Vibrionales</taxon>
        <taxon>Vibrionaceae</taxon>
        <taxon>Photobacterium</taxon>
    </lineage>
</organism>
<protein>
    <submittedName>
        <fullName evidence="2">DUF3885 domain-containing protein</fullName>
    </submittedName>
</protein>
<dbReference type="InterPro" id="IPR024976">
    <property type="entry name" value="DUF3885"/>
</dbReference>